<dbReference type="Pfam" id="PF13443">
    <property type="entry name" value="HTH_26"/>
    <property type="match status" value="1"/>
</dbReference>
<dbReference type="InterPro" id="IPR001387">
    <property type="entry name" value="Cro/C1-type_HTH"/>
</dbReference>
<evidence type="ECO:0000313" key="2">
    <source>
        <dbReference type="EMBL" id="VYT48965.1"/>
    </source>
</evidence>
<feature type="domain" description="HTH cro/C1-type" evidence="1">
    <location>
        <begin position="29"/>
        <end position="69"/>
    </location>
</feature>
<proteinExistence type="predicted"/>
<evidence type="ECO:0000259" key="1">
    <source>
        <dbReference type="PROSITE" id="PS50943"/>
    </source>
</evidence>
<accession>A0A6N2X4A9</accession>
<dbReference type="EMBL" id="CACRTD010000061">
    <property type="protein sequence ID" value="VYT48965.1"/>
    <property type="molecule type" value="Genomic_DNA"/>
</dbReference>
<dbReference type="PROSITE" id="PS50943">
    <property type="entry name" value="HTH_CROC1"/>
    <property type="match status" value="1"/>
</dbReference>
<protein>
    <recommendedName>
        <fullName evidence="1">HTH cro/C1-type domain-containing protein</fullName>
    </recommendedName>
</protein>
<name>A0A6N2X4A9_BACOV</name>
<reference evidence="2" key="1">
    <citation type="submission" date="2019-11" db="EMBL/GenBank/DDBJ databases">
        <authorList>
            <person name="Feng L."/>
        </authorList>
    </citation>
    <scope>NUCLEOTIDE SEQUENCE</scope>
    <source>
        <strain evidence="2">BovatusLFYP28</strain>
    </source>
</reference>
<sequence length="75" mass="8733">MCSMANGKKSYRNRLRVVLAEKEVTNHWLAERLEVSDITMSRWTINKIQPSMSQFVTISKILDVDIYDLIEDSLT</sequence>
<dbReference type="Gene3D" id="1.10.260.40">
    <property type="entry name" value="lambda repressor-like DNA-binding domains"/>
    <property type="match status" value="1"/>
</dbReference>
<organism evidence="2">
    <name type="scientific">Bacteroides ovatus</name>
    <dbReference type="NCBI Taxonomy" id="28116"/>
    <lineage>
        <taxon>Bacteria</taxon>
        <taxon>Pseudomonadati</taxon>
        <taxon>Bacteroidota</taxon>
        <taxon>Bacteroidia</taxon>
        <taxon>Bacteroidales</taxon>
        <taxon>Bacteroidaceae</taxon>
        <taxon>Bacteroides</taxon>
    </lineage>
</organism>
<dbReference type="SUPFAM" id="SSF47413">
    <property type="entry name" value="lambda repressor-like DNA-binding domains"/>
    <property type="match status" value="1"/>
</dbReference>
<dbReference type="GO" id="GO:0003677">
    <property type="term" value="F:DNA binding"/>
    <property type="evidence" value="ECO:0007669"/>
    <property type="project" value="InterPro"/>
</dbReference>
<gene>
    <name evidence="2" type="ORF">BOLFYP28_00387</name>
</gene>
<dbReference type="AlphaFoldDB" id="A0A6N2X4A9"/>
<dbReference type="RefSeq" id="WP_229090539.1">
    <property type="nucleotide sequence ID" value="NZ_CAKJYT010000009.1"/>
</dbReference>
<dbReference type="CDD" id="cd00093">
    <property type="entry name" value="HTH_XRE"/>
    <property type="match status" value="1"/>
</dbReference>
<dbReference type="InterPro" id="IPR010982">
    <property type="entry name" value="Lambda_DNA-bd_dom_sf"/>
</dbReference>